<keyword evidence="1" id="KW-0732">Signal</keyword>
<evidence type="ECO:0000313" key="3">
    <source>
        <dbReference type="Proteomes" id="UP000304880"/>
    </source>
</evidence>
<dbReference type="AlphaFoldDB" id="A0A5C4R152"/>
<sequence length="184" mass="19975">MRLKYLAAAAFASASLASAPIADAYPIDCAILLCMAGGFPPSAECTAAQVEVIRRVTPWPIEPPLQLWNCPMSGGGSVPVPNLGSDGLTPEIRQYRDAVEVWELSKRSQSGSGGREVSTTAIRNFYNREGDFVRQAQSNVPSWVSAAVTTHTGNAFSSEFGNFRAILLRMQDHTGAYTTEWVRY</sequence>
<protein>
    <submittedName>
        <fullName evidence="2">Uncharacterized protein</fullName>
    </submittedName>
</protein>
<gene>
    <name evidence="2" type="ORF">FHD67_19230</name>
</gene>
<accession>A0A5C4R152</accession>
<reference evidence="2 3" key="1">
    <citation type="submission" date="2019-06" db="EMBL/GenBank/DDBJ databases">
        <authorList>
            <person name="Li J."/>
        </authorList>
    </citation>
    <scope>NUCLEOTIDE SEQUENCE [LARGE SCALE GENOMIC DNA]</scope>
    <source>
        <strain evidence="2 3">CGMCC 1.8012</strain>
    </source>
</reference>
<evidence type="ECO:0000256" key="1">
    <source>
        <dbReference type="SAM" id="SignalP"/>
    </source>
</evidence>
<dbReference type="RefSeq" id="WP_139599727.1">
    <property type="nucleotide sequence ID" value="NZ_VDDC01000061.1"/>
</dbReference>
<proteinExistence type="predicted"/>
<keyword evidence="3" id="KW-1185">Reference proteome</keyword>
<organism evidence="2 3">
    <name type="scientific">Paracoccus haeundaensis</name>
    <dbReference type="NCBI Taxonomy" id="225362"/>
    <lineage>
        <taxon>Bacteria</taxon>
        <taxon>Pseudomonadati</taxon>
        <taxon>Pseudomonadota</taxon>
        <taxon>Alphaproteobacteria</taxon>
        <taxon>Rhodobacterales</taxon>
        <taxon>Paracoccaceae</taxon>
        <taxon>Paracoccus</taxon>
    </lineage>
</organism>
<comment type="caution">
    <text evidence="2">The sequence shown here is derived from an EMBL/GenBank/DDBJ whole genome shotgun (WGS) entry which is preliminary data.</text>
</comment>
<feature type="chain" id="PRO_5022814566" evidence="1">
    <location>
        <begin position="25"/>
        <end position="184"/>
    </location>
</feature>
<evidence type="ECO:0000313" key="2">
    <source>
        <dbReference type="EMBL" id="TNH37639.1"/>
    </source>
</evidence>
<dbReference type="EMBL" id="VDDC01000061">
    <property type="protein sequence ID" value="TNH37639.1"/>
    <property type="molecule type" value="Genomic_DNA"/>
</dbReference>
<dbReference type="Proteomes" id="UP000304880">
    <property type="component" value="Unassembled WGS sequence"/>
</dbReference>
<name>A0A5C4R152_9RHOB</name>
<feature type="signal peptide" evidence="1">
    <location>
        <begin position="1"/>
        <end position="24"/>
    </location>
</feature>